<dbReference type="CDD" id="cd04301">
    <property type="entry name" value="NAT_SF"/>
    <property type="match status" value="1"/>
</dbReference>
<dbReference type="InterPro" id="IPR000182">
    <property type="entry name" value="GNAT_dom"/>
</dbReference>
<dbReference type="SUPFAM" id="SSF55729">
    <property type="entry name" value="Acyl-CoA N-acyltransferases (Nat)"/>
    <property type="match status" value="1"/>
</dbReference>
<dbReference type="PANTHER" id="PTHR43420">
    <property type="entry name" value="ACETYLTRANSFERASE"/>
    <property type="match status" value="1"/>
</dbReference>
<organism evidence="6 7">
    <name type="scientific">Melissococcus plutonius</name>
    <dbReference type="NCBI Taxonomy" id="33970"/>
    <lineage>
        <taxon>Bacteria</taxon>
        <taxon>Bacillati</taxon>
        <taxon>Bacillota</taxon>
        <taxon>Bacilli</taxon>
        <taxon>Lactobacillales</taxon>
        <taxon>Enterococcaceae</taxon>
        <taxon>Melissococcus</taxon>
    </lineage>
</organism>
<dbReference type="AlphaFoldDB" id="A0A2Z5Y1R8"/>
<evidence type="ECO:0000313" key="6">
    <source>
        <dbReference type="EMBL" id="BBC60807.1"/>
    </source>
</evidence>
<dbReference type="RefSeq" id="WP_013774152.1">
    <property type="nucleotide sequence ID" value="NZ_AP018492.1"/>
</dbReference>
<dbReference type="NCBIfam" id="TIGR01575">
    <property type="entry name" value="rimI"/>
    <property type="match status" value="1"/>
</dbReference>
<dbReference type="GeneID" id="57043244"/>
<dbReference type="Proteomes" id="UP000269226">
    <property type="component" value="Chromosome"/>
</dbReference>
<evidence type="ECO:0000256" key="4">
    <source>
        <dbReference type="ARBA" id="ARBA00023315"/>
    </source>
</evidence>
<evidence type="ECO:0000313" key="7">
    <source>
        <dbReference type="Proteomes" id="UP000269226"/>
    </source>
</evidence>
<accession>A0A2Z5Y1R8</accession>
<keyword evidence="3 6" id="KW-0808">Transferase</keyword>
<dbReference type="InterPro" id="IPR006464">
    <property type="entry name" value="AcTrfase_RimI/Ard1"/>
</dbReference>
<dbReference type="EMBL" id="AP018492">
    <property type="protein sequence ID" value="BBC60807.1"/>
    <property type="molecule type" value="Genomic_DNA"/>
</dbReference>
<dbReference type="InterPro" id="IPR016181">
    <property type="entry name" value="Acyl_CoA_acyltransferase"/>
</dbReference>
<reference evidence="6 7" key="1">
    <citation type="submission" date="2018-01" db="EMBL/GenBank/DDBJ databases">
        <title>Whole genome sequence of Melissococcus plutonius DAT561.</title>
        <authorList>
            <person name="Okumura K."/>
            <person name="Takamatsu D."/>
            <person name="Okura M."/>
        </authorList>
    </citation>
    <scope>NUCLEOTIDE SEQUENCE [LARGE SCALE GENOMIC DNA]</scope>
    <source>
        <strain evidence="6 7">DAT561</strain>
    </source>
</reference>
<keyword evidence="2" id="KW-0963">Cytoplasm</keyword>
<dbReference type="OMA" id="FEPIGFR"/>
<protein>
    <submittedName>
        <fullName evidence="6">Ribosomal-protein-S18p-alanine acetyltransferase</fullName>
    </submittedName>
</protein>
<evidence type="ECO:0000259" key="5">
    <source>
        <dbReference type="PROSITE" id="PS51186"/>
    </source>
</evidence>
<dbReference type="Pfam" id="PF00583">
    <property type="entry name" value="Acetyltransf_1"/>
    <property type="match status" value="1"/>
</dbReference>
<dbReference type="PROSITE" id="PS51186">
    <property type="entry name" value="GNAT"/>
    <property type="match status" value="1"/>
</dbReference>
<dbReference type="GO" id="GO:0008080">
    <property type="term" value="F:N-acetyltransferase activity"/>
    <property type="evidence" value="ECO:0007669"/>
    <property type="project" value="InterPro"/>
</dbReference>
<evidence type="ECO:0000256" key="1">
    <source>
        <dbReference type="ARBA" id="ARBA00005395"/>
    </source>
</evidence>
<dbReference type="Gene3D" id="3.40.630.30">
    <property type="match status" value="1"/>
</dbReference>
<gene>
    <name evidence="6" type="ORF">DAT561_0688</name>
</gene>
<evidence type="ECO:0000256" key="2">
    <source>
        <dbReference type="ARBA" id="ARBA00022490"/>
    </source>
</evidence>
<feature type="domain" description="N-acetyltransferase" evidence="5">
    <location>
        <begin position="3"/>
        <end position="150"/>
    </location>
</feature>
<comment type="similarity">
    <text evidence="1">Belongs to the acetyltransferase family. RimI subfamily.</text>
</comment>
<sequence length="167" mass="19829">MILTKEQLSRERASSQLWQLSEVSYVNGSPWTEQQFFDDLLQPHSQYLIFIEENEWLGYLGYHVLLSEVQINNFVITKNKQKQGIGKQLFATFQQQLIDEKIEKVFLEVRESNKVARHFYEMLGFSMIGHRKNYYQAPKEHAWVMCKKLEGEKYGENEKSVTISNRK</sequence>
<dbReference type="InterPro" id="IPR050680">
    <property type="entry name" value="YpeA/RimI_acetyltransf"/>
</dbReference>
<keyword evidence="4" id="KW-0012">Acyltransferase</keyword>
<name>A0A2Z5Y1R8_9ENTE</name>
<dbReference type="PANTHER" id="PTHR43420:SF44">
    <property type="entry name" value="ACETYLTRANSFERASE YPEA"/>
    <property type="match status" value="1"/>
</dbReference>
<proteinExistence type="inferred from homology"/>
<evidence type="ECO:0000256" key="3">
    <source>
        <dbReference type="ARBA" id="ARBA00022679"/>
    </source>
</evidence>